<evidence type="ECO:0000256" key="8">
    <source>
        <dbReference type="ARBA" id="ARBA00023157"/>
    </source>
</evidence>
<dbReference type="EMBL" id="JACGWN010000012">
    <property type="protein sequence ID" value="KAL0415227.1"/>
    <property type="molecule type" value="Genomic_DNA"/>
</dbReference>
<evidence type="ECO:0000256" key="9">
    <source>
        <dbReference type="ARBA" id="ARBA00023235"/>
    </source>
</evidence>
<keyword evidence="7" id="KW-0256">Endoplasmic reticulum</keyword>
<dbReference type="FunFam" id="3.40.30.10:FF:000042">
    <property type="entry name" value="protein disulfide-isomerase A2"/>
    <property type="match status" value="1"/>
</dbReference>
<dbReference type="SUPFAM" id="SSF52833">
    <property type="entry name" value="Thioredoxin-like"/>
    <property type="match status" value="4"/>
</dbReference>
<dbReference type="InterPro" id="IPR036249">
    <property type="entry name" value="Thioredoxin-like_sf"/>
</dbReference>
<dbReference type="GO" id="GO:0003756">
    <property type="term" value="F:protein disulfide isomerase activity"/>
    <property type="evidence" value="ECO:0007669"/>
    <property type="project" value="UniProtKB-EC"/>
</dbReference>
<dbReference type="Pfam" id="PF00085">
    <property type="entry name" value="Thioredoxin"/>
    <property type="match status" value="2"/>
</dbReference>
<reference evidence="14" key="1">
    <citation type="submission" date="2020-06" db="EMBL/GenBank/DDBJ databases">
        <authorList>
            <person name="Li T."/>
            <person name="Hu X."/>
            <person name="Zhang T."/>
            <person name="Song X."/>
            <person name="Zhang H."/>
            <person name="Dai N."/>
            <person name="Sheng W."/>
            <person name="Hou X."/>
            <person name="Wei L."/>
        </authorList>
    </citation>
    <scope>NUCLEOTIDE SEQUENCE</scope>
    <source>
        <strain evidence="14">KEN1</strain>
        <tissue evidence="14">Leaf</tissue>
    </source>
</reference>
<evidence type="ECO:0000256" key="4">
    <source>
        <dbReference type="ARBA" id="ARBA00012723"/>
    </source>
</evidence>
<dbReference type="PANTHER" id="PTHR18929:SF189">
    <property type="entry name" value="PROTEIN DISULFIDE ISOMERASE-LIKE 1-5-RELATED"/>
    <property type="match status" value="1"/>
</dbReference>
<evidence type="ECO:0000256" key="2">
    <source>
        <dbReference type="ARBA" id="ARBA00004319"/>
    </source>
</evidence>
<dbReference type="Pfam" id="PF13848">
    <property type="entry name" value="Thioredoxin_6"/>
    <property type="match status" value="1"/>
</dbReference>
<feature type="domain" description="Thioredoxin" evidence="13">
    <location>
        <begin position="403"/>
        <end position="535"/>
    </location>
</feature>
<dbReference type="GO" id="GO:0006457">
    <property type="term" value="P:protein folding"/>
    <property type="evidence" value="ECO:0007669"/>
    <property type="project" value="TreeGrafter"/>
</dbReference>
<keyword evidence="5 12" id="KW-0732">Signal</keyword>
<evidence type="ECO:0000259" key="13">
    <source>
        <dbReference type="PROSITE" id="PS51352"/>
    </source>
</evidence>
<dbReference type="FunFam" id="3.40.30.10:FF:000204">
    <property type="entry name" value="Protein disulfide isomerase-like 1-6"/>
    <property type="match status" value="1"/>
</dbReference>
<dbReference type="GO" id="GO:0034976">
    <property type="term" value="P:response to endoplasmic reticulum stress"/>
    <property type="evidence" value="ECO:0007669"/>
    <property type="project" value="TreeGrafter"/>
</dbReference>
<reference evidence="14" key="2">
    <citation type="journal article" date="2024" name="Plant">
        <title>Genomic evolution and insights into agronomic trait innovations of Sesamum species.</title>
        <authorList>
            <person name="Miao H."/>
            <person name="Wang L."/>
            <person name="Qu L."/>
            <person name="Liu H."/>
            <person name="Sun Y."/>
            <person name="Le M."/>
            <person name="Wang Q."/>
            <person name="Wei S."/>
            <person name="Zheng Y."/>
            <person name="Lin W."/>
            <person name="Duan Y."/>
            <person name="Cao H."/>
            <person name="Xiong S."/>
            <person name="Wang X."/>
            <person name="Wei L."/>
            <person name="Li C."/>
            <person name="Ma Q."/>
            <person name="Ju M."/>
            <person name="Zhao R."/>
            <person name="Li G."/>
            <person name="Mu C."/>
            <person name="Tian Q."/>
            <person name="Mei H."/>
            <person name="Zhang T."/>
            <person name="Gao T."/>
            <person name="Zhang H."/>
        </authorList>
    </citation>
    <scope>NUCLEOTIDE SEQUENCE</scope>
    <source>
        <strain evidence="14">KEN1</strain>
    </source>
</reference>
<comment type="subcellular location">
    <subcellularLocation>
        <location evidence="2">Endoplasmic reticulum lumen</location>
    </subcellularLocation>
</comment>
<evidence type="ECO:0000256" key="1">
    <source>
        <dbReference type="ARBA" id="ARBA00001182"/>
    </source>
</evidence>
<dbReference type="CDD" id="cd02961">
    <property type="entry name" value="PDI_a_family"/>
    <property type="match status" value="1"/>
</dbReference>
<dbReference type="AlphaFoldDB" id="A0AAW2UE65"/>
<evidence type="ECO:0000256" key="5">
    <source>
        <dbReference type="ARBA" id="ARBA00022729"/>
    </source>
</evidence>
<name>A0AAW2UE65_9LAMI</name>
<comment type="caution">
    <text evidence="14">The sequence shown here is derived from an EMBL/GenBank/DDBJ whole genome shotgun (WGS) entry which is preliminary data.</text>
</comment>
<feature type="domain" description="Thioredoxin" evidence="13">
    <location>
        <begin position="75"/>
        <end position="190"/>
    </location>
</feature>
<evidence type="ECO:0000256" key="11">
    <source>
        <dbReference type="SAM" id="MobiDB-lite"/>
    </source>
</evidence>
<proteinExistence type="inferred from homology"/>
<feature type="signal peptide" evidence="12">
    <location>
        <begin position="1"/>
        <end position="31"/>
    </location>
</feature>
<accession>A0AAW2UE65</accession>
<dbReference type="CDD" id="cd02982">
    <property type="entry name" value="PDI_b'_family"/>
    <property type="match status" value="1"/>
</dbReference>
<evidence type="ECO:0000256" key="10">
    <source>
        <dbReference type="ARBA" id="ARBA00023284"/>
    </source>
</evidence>
<keyword evidence="8" id="KW-1015">Disulfide bond</keyword>
<evidence type="ECO:0000256" key="12">
    <source>
        <dbReference type="SAM" id="SignalP"/>
    </source>
</evidence>
<protein>
    <recommendedName>
        <fullName evidence="4">protein disulfide-isomerase</fullName>
        <ecNumber evidence="4">5.3.4.1</ecNumber>
    </recommendedName>
</protein>
<dbReference type="FunFam" id="3.40.30.10:FF:000201">
    <property type="entry name" value="Protein disulfide isomerase-like 1-5"/>
    <property type="match status" value="1"/>
</dbReference>
<evidence type="ECO:0000256" key="7">
    <source>
        <dbReference type="ARBA" id="ARBA00022824"/>
    </source>
</evidence>
<dbReference type="Gene3D" id="3.40.30.10">
    <property type="entry name" value="Glutaredoxin"/>
    <property type="match status" value="4"/>
</dbReference>
<sequence length="545" mass="60664">MYGSKFTSRSLLFPLVLFLLLSSFNFSSVLSENEDADDLEGIEELIAIDDEQESGENSQPTTHYESKDFGKKSEAEVLSKAQRIVLELNSDNKKRVIEGNEYVLVLGYAPWCSRSAELMPRFAEAANVLKGLGSGIVMAKLDAERYPKAASSLGIKGYPTLLLFVNGSSQPYTGGFSSEEMVIWARKKTGSPVIRINAVAEAEEFLKQHSTYAIGLFDNFEGPVYGEFIKAAAADNEIQFVETSSTEVAKVLYPVVKPTKPFFGLVKSEPEHHTSLDENLTSDRILQFLENNKFPLVTVMTELNSAKVYASTKKLQVYVYAEASILKKLLEPLREIAKKFKLEILFVAVDIEEDNLAKPFLTLFGLEESEETSVIAFDYNSNSKYLLESDPTSRNIEDFCTGLLQGTLSPYYKSQPIPENENASVLTVVGKTFDDVVLRSPTNIVLEVHTPWCITCETTSKQVEKLAKHFKGLDNLVFARIDASANEHPKLQMSLQVEDYPALLFYPANDKSNPINLPTKSGLKELAALINKKLKTQDASTKDEL</sequence>
<keyword evidence="6" id="KW-0677">Repeat</keyword>
<organism evidence="14">
    <name type="scientific">Sesamum latifolium</name>
    <dbReference type="NCBI Taxonomy" id="2727402"/>
    <lineage>
        <taxon>Eukaryota</taxon>
        <taxon>Viridiplantae</taxon>
        <taxon>Streptophyta</taxon>
        <taxon>Embryophyta</taxon>
        <taxon>Tracheophyta</taxon>
        <taxon>Spermatophyta</taxon>
        <taxon>Magnoliopsida</taxon>
        <taxon>eudicotyledons</taxon>
        <taxon>Gunneridae</taxon>
        <taxon>Pentapetalae</taxon>
        <taxon>asterids</taxon>
        <taxon>lamiids</taxon>
        <taxon>Lamiales</taxon>
        <taxon>Pedaliaceae</taxon>
        <taxon>Sesamum</taxon>
    </lineage>
</organism>
<feature type="chain" id="PRO_5043912719" description="protein disulfide-isomerase" evidence="12">
    <location>
        <begin position="32"/>
        <end position="545"/>
    </location>
</feature>
<dbReference type="InterPro" id="IPR013766">
    <property type="entry name" value="Thioredoxin_domain"/>
</dbReference>
<feature type="region of interest" description="Disordered" evidence="11">
    <location>
        <begin position="49"/>
        <end position="70"/>
    </location>
</feature>
<keyword evidence="9 14" id="KW-0413">Isomerase</keyword>
<gene>
    <name evidence="14" type="ORF">Slati_3354600</name>
</gene>
<dbReference type="PROSITE" id="PS51352">
    <property type="entry name" value="THIOREDOXIN_2"/>
    <property type="match status" value="2"/>
</dbReference>
<evidence type="ECO:0000256" key="3">
    <source>
        <dbReference type="ARBA" id="ARBA00006347"/>
    </source>
</evidence>
<comment type="similarity">
    <text evidence="3">Belongs to the protein disulfide isomerase family.</text>
</comment>
<evidence type="ECO:0000313" key="14">
    <source>
        <dbReference type="EMBL" id="KAL0415227.1"/>
    </source>
</evidence>
<dbReference type="GO" id="GO:0005788">
    <property type="term" value="C:endoplasmic reticulum lumen"/>
    <property type="evidence" value="ECO:0007669"/>
    <property type="project" value="UniProtKB-SubCell"/>
</dbReference>
<dbReference type="CDD" id="cd02981">
    <property type="entry name" value="PDI_b_family"/>
    <property type="match status" value="1"/>
</dbReference>
<keyword evidence="10" id="KW-0676">Redox-active center</keyword>
<comment type="catalytic activity">
    <reaction evidence="1">
        <text>Catalyzes the rearrangement of -S-S- bonds in proteins.</text>
        <dbReference type="EC" id="5.3.4.1"/>
    </reaction>
</comment>
<dbReference type="EC" id="5.3.4.1" evidence="4"/>
<evidence type="ECO:0000256" key="6">
    <source>
        <dbReference type="ARBA" id="ARBA00022737"/>
    </source>
</evidence>
<dbReference type="PANTHER" id="PTHR18929">
    <property type="entry name" value="PROTEIN DISULFIDE ISOMERASE"/>
    <property type="match status" value="1"/>
</dbReference>